<evidence type="ECO:0000313" key="2">
    <source>
        <dbReference type="EMBL" id="KAF9336350.1"/>
    </source>
</evidence>
<evidence type="ECO:0000256" key="1">
    <source>
        <dbReference type="SAM" id="MobiDB-lite"/>
    </source>
</evidence>
<comment type="caution">
    <text evidence="2">The sequence shown here is derived from an EMBL/GenBank/DDBJ whole genome shotgun (WGS) entry which is preliminary data.</text>
</comment>
<name>A0A9P5SRY0_9FUNG</name>
<organism evidence="2 3">
    <name type="scientific">Podila minutissima</name>
    <dbReference type="NCBI Taxonomy" id="64525"/>
    <lineage>
        <taxon>Eukaryota</taxon>
        <taxon>Fungi</taxon>
        <taxon>Fungi incertae sedis</taxon>
        <taxon>Mucoromycota</taxon>
        <taxon>Mortierellomycotina</taxon>
        <taxon>Mortierellomycetes</taxon>
        <taxon>Mortierellales</taxon>
        <taxon>Mortierellaceae</taxon>
        <taxon>Podila</taxon>
    </lineage>
</organism>
<dbReference type="Proteomes" id="UP000696485">
    <property type="component" value="Unassembled WGS sequence"/>
</dbReference>
<proteinExistence type="predicted"/>
<keyword evidence="3" id="KW-1185">Reference proteome</keyword>
<protein>
    <submittedName>
        <fullName evidence="2">Uncharacterized protein</fullName>
    </submittedName>
</protein>
<evidence type="ECO:0000313" key="3">
    <source>
        <dbReference type="Proteomes" id="UP000696485"/>
    </source>
</evidence>
<feature type="compositionally biased region" description="Gly residues" evidence="1">
    <location>
        <begin position="634"/>
        <end position="657"/>
    </location>
</feature>
<reference evidence="2" key="1">
    <citation type="journal article" date="2020" name="Fungal Divers.">
        <title>Resolving the Mortierellaceae phylogeny through synthesis of multi-gene phylogenetics and phylogenomics.</title>
        <authorList>
            <person name="Vandepol N."/>
            <person name="Liber J."/>
            <person name="Desiro A."/>
            <person name="Na H."/>
            <person name="Kennedy M."/>
            <person name="Barry K."/>
            <person name="Grigoriev I.V."/>
            <person name="Miller A.N."/>
            <person name="O'Donnell K."/>
            <person name="Stajich J.E."/>
            <person name="Bonito G."/>
        </authorList>
    </citation>
    <scope>NUCLEOTIDE SEQUENCE</scope>
    <source>
        <strain evidence="2">NVP1</strain>
    </source>
</reference>
<gene>
    <name evidence="2" type="ORF">BG006_008970</name>
</gene>
<feature type="region of interest" description="Disordered" evidence="1">
    <location>
        <begin position="608"/>
        <end position="665"/>
    </location>
</feature>
<dbReference type="EMBL" id="JAAAUY010000063">
    <property type="protein sequence ID" value="KAF9336350.1"/>
    <property type="molecule type" value="Genomic_DNA"/>
</dbReference>
<feature type="region of interest" description="Disordered" evidence="1">
    <location>
        <begin position="772"/>
        <end position="793"/>
    </location>
</feature>
<sequence length="793" mass="85165">MAGINRTVLILDHSPHALQKPCVDFTENILEIDLDGEEDIELEPCSMWSSQVHAALHYTRLALDLSPVNQKTQISVHAAPGFTTSGESVVLNTWTPAEQRLAHMTSQLHLLQLQDASEDTDMTADDTRRIGQALQGAIAHILEPGPPTTGAAVQAQSGLATAQIYAATIASRRRANIVMILVDSDEEDGEEGADSAWFYKGSDLRRLLVAQLQALHECIKKENTISAALTNQYLLQNKDVQIMRIKGLALNSQDGASEFDLFIRADHLKPATEKHQEHVEAGILEQAKPLSTAVTNLQYVTQCKKTTCSGLLLKEQGSKALATTAVIDHDNQLFVHCLKDDQDSIALLAEITGSGAPNAPKRTLGPTESDRLEDFLEAIIRPNTITPGHSFAQEGNTFTEILPTPPPQPTDKDPNTEGISTAPVTKLALIHSTTKLDIATRWLCQWDGESLNTISRSHETQIQLFRAAICKVQVDAAGIATINRVLDTLVLEAKPPVLPGEQAPAGGKAFGQQQQQQQRSRESARSLLANLWMIGQRFKSISPSHLEVAKIIATKITPKGLDHQTVKHTLIPPSQRRRMIDNIMSGHGDFSGGSPNVDGDMGDVWNKNRGGNVGRGGGGGGGGGGRGRFNNNQRGGGGMSDRGRGRGGMTGGGGGGHNANNSGDGVVNDVMLSMTGKTQPVPYLVTTPQTREEIEESEQEYLAQLGDDGCLLKAYWGSRGAQTSSLAAVLRSGNSSMLGSSKTGYEGDPMSPAVGAINQPPNVRPATKRFRLQDFAGRTPYDENGGLASSKYD</sequence>
<dbReference type="AlphaFoldDB" id="A0A9P5SRY0"/>
<feature type="compositionally biased region" description="Gly residues" evidence="1">
    <location>
        <begin position="611"/>
        <end position="627"/>
    </location>
</feature>
<accession>A0A9P5SRY0</accession>
<feature type="region of interest" description="Disordered" evidence="1">
    <location>
        <begin position="500"/>
        <end position="522"/>
    </location>
</feature>